<dbReference type="PRINTS" id="PR00320">
    <property type="entry name" value="GPROTEINBRPT"/>
</dbReference>
<dbReference type="InterPro" id="IPR036322">
    <property type="entry name" value="WD40_repeat_dom_sf"/>
</dbReference>
<feature type="repeat" description="WD" evidence="3">
    <location>
        <begin position="352"/>
        <end position="383"/>
    </location>
</feature>
<sequence length="604" mass="67881">MQWRATIMQMNWISLLKAQQTDFLNRVKKPKTADLSLLESRVKGYHSEVMAFAGDSLTKILECSRQQAEILAKNPPPIPPEYPEYPDWIIPFPTYFQRQAEDYLVREQIVDRMITARLGKLVKKVPQDTLENMVLDDEGNLHNQSKFTYLLAHNPKVSIQIHVADGESFNSIKKDKIRWSVSQEDINNHQVLIFLCLFYPGNTQLGYKKQTVITGFLPANQLEFPESKTYLNPSSLLYAGGLNWYLQSLGEKQDDVPITDEKTVVETIQTLPSDHPKKKIIGDWEYWQTLKGHTRGINCLAYAIKTLVVKEVRCKNVKTIPILASGSRGETKLWDLAKGELIETLSEYPWVVSDLVDEVNALAFSTDGQTLATVGADSTVKIWHTGALDLIDILHKHRGDVRCVAFTPDGKMLATSGHDRKILFWNLRDRQVENTLYLDDTAAHSMVLSQDGRILITGSYRKIKVWETSSAQNQKNSQDTQPIYTLMGHSHIVSSLAISADAKFLVSGSQDQTIRVWNLATGELVHTLKGHRDSVNAVALSPDAQIIASGSADKTIKLWHLQSGELLGTFTGHTHTVTALSFTDSGEMLVSGSLDKTIKIWQRS</sequence>
<dbReference type="PANTHER" id="PTHR22847:SF637">
    <property type="entry name" value="WD REPEAT DOMAIN 5B"/>
    <property type="match status" value="1"/>
</dbReference>
<dbReference type="SUPFAM" id="SSF50978">
    <property type="entry name" value="WD40 repeat-like"/>
    <property type="match status" value="1"/>
</dbReference>
<proteinExistence type="predicted"/>
<dbReference type="PROSITE" id="PS00678">
    <property type="entry name" value="WD_REPEATS_1"/>
    <property type="match status" value="2"/>
</dbReference>
<dbReference type="Gene3D" id="2.130.10.10">
    <property type="entry name" value="YVTN repeat-like/Quinoprotein amine dehydrogenase"/>
    <property type="match status" value="3"/>
</dbReference>
<name>A0A480A862_9CYAN</name>
<dbReference type="InterPro" id="IPR019775">
    <property type="entry name" value="WD40_repeat_CS"/>
</dbReference>
<dbReference type="EMBL" id="BJCF01000005">
    <property type="protein sequence ID" value="GCL41117.1"/>
    <property type="molecule type" value="Genomic_DNA"/>
</dbReference>
<feature type="repeat" description="WD" evidence="3">
    <location>
        <begin position="570"/>
        <end position="604"/>
    </location>
</feature>
<dbReference type="AlphaFoldDB" id="A0A480A862"/>
<feature type="repeat" description="WD" evidence="3">
    <location>
        <begin position="394"/>
        <end position="435"/>
    </location>
</feature>
<dbReference type="PROSITE" id="PS50082">
    <property type="entry name" value="WD_REPEATS_2"/>
    <property type="match status" value="5"/>
</dbReference>
<dbReference type="InterPro" id="IPR001680">
    <property type="entry name" value="WD40_rpt"/>
</dbReference>
<accession>A0A480A862</accession>
<evidence type="ECO:0000256" key="2">
    <source>
        <dbReference type="ARBA" id="ARBA00022737"/>
    </source>
</evidence>
<evidence type="ECO:0000256" key="1">
    <source>
        <dbReference type="ARBA" id="ARBA00022574"/>
    </source>
</evidence>
<feature type="repeat" description="WD" evidence="3">
    <location>
        <begin position="528"/>
        <end position="569"/>
    </location>
</feature>
<evidence type="ECO:0000313" key="4">
    <source>
        <dbReference type="EMBL" id="GCL41117.1"/>
    </source>
</evidence>
<protein>
    <submittedName>
        <fullName evidence="4">WD40 domain-containing protein</fullName>
    </submittedName>
</protein>
<reference evidence="5" key="1">
    <citation type="submission" date="2019-02" db="EMBL/GenBank/DDBJ databases">
        <title>Draft genome sequence of Dolichospermum planctonicum NIES-80.</title>
        <authorList>
            <person name="Yamaguchi H."/>
            <person name="Suzuki S."/>
            <person name="Kawachi M."/>
        </authorList>
    </citation>
    <scope>NUCLEOTIDE SEQUENCE [LARGE SCALE GENOMIC DNA]</scope>
    <source>
        <strain evidence="5">NIES-80</strain>
    </source>
</reference>
<dbReference type="Pfam" id="PF00400">
    <property type="entry name" value="WD40"/>
    <property type="match status" value="6"/>
</dbReference>
<dbReference type="InterPro" id="IPR020472">
    <property type="entry name" value="WD40_PAC1"/>
</dbReference>
<dbReference type="CDD" id="cd00200">
    <property type="entry name" value="WD40"/>
    <property type="match status" value="1"/>
</dbReference>
<feature type="repeat" description="WD" evidence="3">
    <location>
        <begin position="486"/>
        <end position="527"/>
    </location>
</feature>
<dbReference type="PANTHER" id="PTHR22847">
    <property type="entry name" value="WD40 REPEAT PROTEIN"/>
    <property type="match status" value="1"/>
</dbReference>
<organism evidence="4 5">
    <name type="scientific">Dolichospermum planctonicum</name>
    <dbReference type="NCBI Taxonomy" id="136072"/>
    <lineage>
        <taxon>Bacteria</taxon>
        <taxon>Bacillati</taxon>
        <taxon>Cyanobacteriota</taxon>
        <taxon>Cyanophyceae</taxon>
        <taxon>Nostocales</taxon>
        <taxon>Aphanizomenonaceae</taxon>
        <taxon>Dolichospermum</taxon>
    </lineage>
</organism>
<dbReference type="Proteomes" id="UP000299367">
    <property type="component" value="Unassembled WGS sequence"/>
</dbReference>
<dbReference type="PROSITE" id="PS50294">
    <property type="entry name" value="WD_REPEATS_REGION"/>
    <property type="match status" value="5"/>
</dbReference>
<dbReference type="SMART" id="SM00320">
    <property type="entry name" value="WD40"/>
    <property type="match status" value="7"/>
</dbReference>
<keyword evidence="2" id="KW-0677">Repeat</keyword>
<gene>
    <name evidence="4" type="ORF">NIES80_08110</name>
</gene>
<evidence type="ECO:0000256" key="3">
    <source>
        <dbReference type="PROSITE-ProRule" id="PRU00221"/>
    </source>
</evidence>
<evidence type="ECO:0000313" key="5">
    <source>
        <dbReference type="Proteomes" id="UP000299367"/>
    </source>
</evidence>
<dbReference type="InterPro" id="IPR015943">
    <property type="entry name" value="WD40/YVTN_repeat-like_dom_sf"/>
</dbReference>
<comment type="caution">
    <text evidence="4">The sequence shown here is derived from an EMBL/GenBank/DDBJ whole genome shotgun (WGS) entry which is preliminary data.</text>
</comment>
<keyword evidence="1 3" id="KW-0853">WD repeat</keyword>